<evidence type="ECO:0000313" key="4">
    <source>
        <dbReference type="Proteomes" id="UP000179734"/>
    </source>
</evidence>
<feature type="region of interest" description="Disordered" evidence="1">
    <location>
        <begin position="224"/>
        <end position="243"/>
    </location>
</feature>
<comment type="caution">
    <text evidence="3">The sequence shown here is derived from an EMBL/GenBank/DDBJ whole genome shotgun (WGS) entry which is preliminary data.</text>
</comment>
<proteinExistence type="predicted"/>
<dbReference type="Proteomes" id="UP000179734">
    <property type="component" value="Unassembled WGS sequence"/>
</dbReference>
<evidence type="ECO:0000313" key="3">
    <source>
        <dbReference type="EMBL" id="OHV06055.1"/>
    </source>
</evidence>
<reference evidence="3 4" key="1">
    <citation type="submission" date="2016-10" db="EMBL/GenBank/DDBJ databases">
        <title>Genome sequence of Mycobacterium talmonii.</title>
        <authorList>
            <person name="Greninger A.L."/>
            <person name="Elliott B."/>
            <person name="Vasireddy S."/>
            <person name="Vasireddy R."/>
        </authorList>
    </citation>
    <scope>NUCLEOTIDE SEQUENCE [LARGE SCALE GENOMIC DNA]</scope>
    <source>
        <strain evidence="4">NE-TNMC-100812</strain>
    </source>
</reference>
<gene>
    <name evidence="3" type="ORF">BKN37_03630</name>
</gene>
<protein>
    <submittedName>
        <fullName evidence="3">Uncharacterized protein</fullName>
    </submittedName>
</protein>
<keyword evidence="4" id="KW-1185">Reference proteome</keyword>
<dbReference type="PROSITE" id="PS51257">
    <property type="entry name" value="PROKAR_LIPOPROTEIN"/>
    <property type="match status" value="1"/>
</dbReference>
<dbReference type="EMBL" id="MLQM01000009">
    <property type="protein sequence ID" value="OHV06055.1"/>
    <property type="molecule type" value="Genomic_DNA"/>
</dbReference>
<name>A0A1S1NP95_9MYCO</name>
<keyword evidence="2" id="KW-0732">Signal</keyword>
<evidence type="ECO:0000256" key="1">
    <source>
        <dbReference type="SAM" id="MobiDB-lite"/>
    </source>
</evidence>
<sequence length="333" mass="35932">MKRSALLVVVVLGWLGSACMSSRQNEAEALERQIRAMAGVSDTQMEYKSSIGLGSSLKLAVTLDPSVTDAQAGEVGRVFADELHRQGFDGHVIDFAVQYPAAADSAATFHFYETRDAANPATAKIAEGLETWLRVARSPIATQATLRQPESGSNDVHQDFTVDLRPQATAAQAEALQRREPALATATWCIGARQDGPDAARHWYCSTPAPPSDHDKDLWDKISAAAGPDNSADGRTAPRSGAVQADTDIGITINSSTNTDAATDQVARSVAALLPQFGHPTALVVDTKVYYRNDWSMRSNTALEIVVGGCYRHQPHHERTPLELELSAMYEKC</sequence>
<feature type="signal peptide" evidence="2">
    <location>
        <begin position="1"/>
        <end position="20"/>
    </location>
</feature>
<organism evidence="3 4">
    <name type="scientific">Mycobacterium talmoniae</name>
    <dbReference type="NCBI Taxonomy" id="1858794"/>
    <lineage>
        <taxon>Bacteria</taxon>
        <taxon>Bacillati</taxon>
        <taxon>Actinomycetota</taxon>
        <taxon>Actinomycetes</taxon>
        <taxon>Mycobacteriales</taxon>
        <taxon>Mycobacteriaceae</taxon>
        <taxon>Mycobacterium</taxon>
    </lineage>
</organism>
<evidence type="ECO:0000256" key="2">
    <source>
        <dbReference type="SAM" id="SignalP"/>
    </source>
</evidence>
<feature type="chain" id="PRO_5038545682" evidence="2">
    <location>
        <begin position="21"/>
        <end position="333"/>
    </location>
</feature>
<accession>A0A1S1NP95</accession>
<dbReference type="RefSeq" id="WP_071021614.1">
    <property type="nucleotide sequence ID" value="NZ_MLQM01000009.1"/>
</dbReference>
<dbReference type="AlphaFoldDB" id="A0A1S1NP95"/>